<dbReference type="GO" id="GO:0034069">
    <property type="term" value="F:aminoglycoside N-acetyltransferase activity"/>
    <property type="evidence" value="ECO:0007669"/>
    <property type="project" value="TreeGrafter"/>
</dbReference>
<feature type="domain" description="N-acetyltransferase" evidence="1">
    <location>
        <begin position="1"/>
        <end position="158"/>
    </location>
</feature>
<dbReference type="InterPro" id="IPR000182">
    <property type="entry name" value="GNAT_dom"/>
</dbReference>
<dbReference type="eggNOG" id="arCOG10664">
    <property type="taxonomic scope" value="Archaea"/>
</dbReference>
<keyword evidence="2" id="KW-0808">Transferase</keyword>
<dbReference type="OrthoDB" id="212302at2157"/>
<dbReference type="Pfam" id="PF17668">
    <property type="entry name" value="Acetyltransf_17"/>
    <property type="match status" value="1"/>
</dbReference>
<dbReference type="PANTHER" id="PTHR37817:SF1">
    <property type="entry name" value="N-ACETYLTRANSFERASE EIS"/>
    <property type="match status" value="1"/>
</dbReference>
<reference evidence="2 3" key="1">
    <citation type="journal article" date="2012" name="J. Bacteriol.">
        <title>Draft Genome Sequence of the Extremely Halophilic Archaeon Halogranum salarium B-1T.</title>
        <authorList>
            <person name="Kim K.K."/>
            <person name="Lee K.C."/>
            <person name="Lee J.S."/>
        </authorList>
    </citation>
    <scope>NUCLEOTIDE SEQUENCE [LARGE SCALE GENOMIC DNA]</scope>
    <source>
        <strain evidence="2 3">B-1</strain>
    </source>
</reference>
<dbReference type="Gene3D" id="3.40.630.30">
    <property type="match status" value="2"/>
</dbReference>
<accession>J3JFM3</accession>
<dbReference type="Proteomes" id="UP000007813">
    <property type="component" value="Unassembled WGS sequence"/>
</dbReference>
<sequence length="411" mass="46662">MDYRPIPETHDDAVRRMLTYAFRPESGPNLDDEDHDRPEEYHRRGLYDVDAGTPDEELDSDDLSVMCAYYDFTARIRGEFHHTGGVSAVASPPESRRKGYVADLLGELHREFREESIAFAVLWPFEYAFYRRFGYAMTNKSLSTSIPPTELDDVVPDPTGSFRRLDADDYAELDPVHHAWATEALGLRRTEGWWRYRAFQGWRKDPYVYGWTDDEGTLRGYLFYVVEEDGDDKRMDVYELAAADEMARGQLLRFCRDHDSQVDSVRIRSHVDEMRLLETLSDPGAAEMTVRPGPMLRIVDVEAAIDALSFSDDATGSVTLAISDDHCDWNDGTFELTVDEDGATYRRSDHEADVSLDIGALSQLAVGALSVDELERNGELAVEGSEDDSNQTRETLSALFPPEDVYLREGF</sequence>
<dbReference type="RefSeq" id="WP_009375497.1">
    <property type="nucleotide sequence ID" value="NZ_ALJD01000006.1"/>
</dbReference>
<organism evidence="2 3">
    <name type="scientific">Halogranum salarium B-1</name>
    <dbReference type="NCBI Taxonomy" id="1210908"/>
    <lineage>
        <taxon>Archaea</taxon>
        <taxon>Methanobacteriati</taxon>
        <taxon>Methanobacteriota</taxon>
        <taxon>Stenosarchaea group</taxon>
        <taxon>Halobacteria</taxon>
        <taxon>Halobacteriales</taxon>
        <taxon>Haloferacaceae</taxon>
    </lineage>
</organism>
<dbReference type="PROSITE" id="PS51186">
    <property type="entry name" value="GNAT"/>
    <property type="match status" value="1"/>
</dbReference>
<evidence type="ECO:0000313" key="2">
    <source>
        <dbReference type="EMBL" id="EJN59379.1"/>
    </source>
</evidence>
<proteinExistence type="predicted"/>
<dbReference type="InterPro" id="IPR036527">
    <property type="entry name" value="SCP2_sterol-bd_dom_sf"/>
</dbReference>
<dbReference type="InterPro" id="IPR025559">
    <property type="entry name" value="Eis_dom"/>
</dbReference>
<dbReference type="EMBL" id="ALJD01000006">
    <property type="protein sequence ID" value="EJN59379.1"/>
    <property type="molecule type" value="Genomic_DNA"/>
</dbReference>
<dbReference type="SUPFAM" id="SSF55718">
    <property type="entry name" value="SCP-like"/>
    <property type="match status" value="1"/>
</dbReference>
<dbReference type="GO" id="GO:0030649">
    <property type="term" value="P:aminoglycoside antibiotic catabolic process"/>
    <property type="evidence" value="ECO:0007669"/>
    <property type="project" value="TreeGrafter"/>
</dbReference>
<evidence type="ECO:0000259" key="1">
    <source>
        <dbReference type="PROSITE" id="PS51186"/>
    </source>
</evidence>
<protein>
    <submittedName>
        <fullName evidence="2">Acetyltransferase</fullName>
    </submittedName>
</protein>
<dbReference type="InterPro" id="IPR051554">
    <property type="entry name" value="Acetyltransferase_Eis"/>
</dbReference>
<dbReference type="Pfam" id="PF13527">
    <property type="entry name" value="Acetyltransf_9"/>
    <property type="match status" value="1"/>
</dbReference>
<dbReference type="SUPFAM" id="SSF55729">
    <property type="entry name" value="Acyl-CoA N-acyltransferases (Nat)"/>
    <property type="match status" value="1"/>
</dbReference>
<dbReference type="InterPro" id="IPR041380">
    <property type="entry name" value="Acetyltransf_17"/>
</dbReference>
<dbReference type="InterPro" id="IPR016181">
    <property type="entry name" value="Acyl_CoA_acyltransferase"/>
</dbReference>
<dbReference type="AlphaFoldDB" id="J3JFM3"/>
<dbReference type="Pfam" id="PF13530">
    <property type="entry name" value="SCP2_2"/>
    <property type="match status" value="1"/>
</dbReference>
<comment type="caution">
    <text evidence="2">The sequence shown here is derived from an EMBL/GenBank/DDBJ whole genome shotgun (WGS) entry which is preliminary data.</text>
</comment>
<gene>
    <name evidence="2" type="ORF">HSB1_28000</name>
</gene>
<dbReference type="Gene3D" id="3.30.1050.10">
    <property type="entry name" value="SCP2 sterol-binding domain"/>
    <property type="match status" value="1"/>
</dbReference>
<dbReference type="PANTHER" id="PTHR37817">
    <property type="entry name" value="N-ACETYLTRANSFERASE EIS"/>
    <property type="match status" value="1"/>
</dbReference>
<evidence type="ECO:0000313" key="3">
    <source>
        <dbReference type="Proteomes" id="UP000007813"/>
    </source>
</evidence>
<dbReference type="PATRIC" id="fig|1210908.3.peg.2684"/>
<name>J3JFM3_9EURY</name>